<sequence length="396" mass="39228">MHLTSRYRRVIGGTALGALLTLTGGAPTVAAPEGRDSPVLRPAVAWGDNGAGRLGDGTGQQRDTPVAVSGLLSVAQIDAGTAYGLALLTNGTVRAWGDNARGALGDGTETDHATPGVVAGLAGVRQIAAGAVHALALLADGTVAAWGDNTSGQLGQGVLGGERLLPVLVPGLRKVRAVAARDSYSLALLADGTVLAWGNNSAGVLGNGTVGTDDPTPAPVVGLRNVRALAAGSGHVLALLRDGTVSAWGANNFGQLGRGTVSADPSPVPAPVAGLAGVEAVAAGLLHSLALRKDGTVRSWGGNEDGQLGIGSFGGVRDRPVTVSGLTRARAVAAGFNTSHALSRADDDIVLAWGRNSTGQLGDGSTVRRSLPVTVQTSLDHVGTLAAGDGFALAAG</sequence>
<dbReference type="InterPro" id="IPR058923">
    <property type="entry name" value="RCC1-like_dom"/>
</dbReference>
<reference evidence="4 5" key="1">
    <citation type="submission" date="2021-01" db="EMBL/GenBank/DDBJ databases">
        <title>Whole genome shotgun sequence of Catellatospora coxensis NBRC 107359.</title>
        <authorList>
            <person name="Komaki H."/>
            <person name="Tamura T."/>
        </authorList>
    </citation>
    <scope>NUCLEOTIDE SEQUENCE [LARGE SCALE GENOMIC DNA]</scope>
    <source>
        <strain evidence="4 5">NBRC 107359</strain>
    </source>
</reference>
<dbReference type="PRINTS" id="PR00633">
    <property type="entry name" value="RCCNDNSATION"/>
</dbReference>
<dbReference type="GO" id="GO:0005085">
    <property type="term" value="F:guanyl-nucleotide exchange factor activity"/>
    <property type="evidence" value="ECO:0007669"/>
    <property type="project" value="TreeGrafter"/>
</dbReference>
<dbReference type="PROSITE" id="PS50012">
    <property type="entry name" value="RCC1_3"/>
    <property type="match status" value="7"/>
</dbReference>
<dbReference type="Gene3D" id="2.130.10.30">
    <property type="entry name" value="Regulator of chromosome condensation 1/beta-lactamase-inhibitor protein II"/>
    <property type="match status" value="2"/>
</dbReference>
<dbReference type="AlphaFoldDB" id="A0A8J3L101"/>
<dbReference type="InterPro" id="IPR051553">
    <property type="entry name" value="Ran_GTPase-activating"/>
</dbReference>
<comment type="caution">
    <text evidence="4">The sequence shown here is derived from an EMBL/GenBank/DDBJ whole genome shotgun (WGS) entry which is preliminary data.</text>
</comment>
<dbReference type="PANTHER" id="PTHR45982:SF1">
    <property type="entry name" value="REGULATOR OF CHROMOSOME CONDENSATION"/>
    <property type="match status" value="1"/>
</dbReference>
<keyword evidence="1" id="KW-0344">Guanine-nucleotide releasing factor</keyword>
<dbReference type="SUPFAM" id="SSF50985">
    <property type="entry name" value="RCC1/BLIP-II"/>
    <property type="match status" value="1"/>
</dbReference>
<dbReference type="InterPro" id="IPR009091">
    <property type="entry name" value="RCC1/BLIP-II"/>
</dbReference>
<dbReference type="EMBL" id="BONI01000073">
    <property type="protein sequence ID" value="GIG09808.1"/>
    <property type="molecule type" value="Genomic_DNA"/>
</dbReference>
<evidence type="ECO:0000256" key="1">
    <source>
        <dbReference type="ARBA" id="ARBA00022658"/>
    </source>
</evidence>
<accession>A0A8J3L101</accession>
<proteinExistence type="predicted"/>
<evidence type="ECO:0000313" key="4">
    <source>
        <dbReference type="EMBL" id="GIG09808.1"/>
    </source>
</evidence>
<feature type="domain" description="RCC1-like" evidence="3">
    <location>
        <begin position="44"/>
        <end position="393"/>
    </location>
</feature>
<keyword evidence="2" id="KW-0677">Repeat</keyword>
<dbReference type="Pfam" id="PF25390">
    <property type="entry name" value="WD40_RLD"/>
    <property type="match status" value="1"/>
</dbReference>
<dbReference type="RefSeq" id="WP_203697268.1">
    <property type="nucleotide sequence ID" value="NZ_BAAALC010000065.1"/>
</dbReference>
<dbReference type="InterPro" id="IPR000408">
    <property type="entry name" value="Reg_chr_condens"/>
</dbReference>
<dbReference type="Proteomes" id="UP000630887">
    <property type="component" value="Unassembled WGS sequence"/>
</dbReference>
<evidence type="ECO:0000256" key="2">
    <source>
        <dbReference type="ARBA" id="ARBA00022737"/>
    </source>
</evidence>
<evidence type="ECO:0000313" key="5">
    <source>
        <dbReference type="Proteomes" id="UP000630887"/>
    </source>
</evidence>
<evidence type="ECO:0000259" key="3">
    <source>
        <dbReference type="Pfam" id="PF25390"/>
    </source>
</evidence>
<protein>
    <recommendedName>
        <fullName evidence="3">RCC1-like domain-containing protein</fullName>
    </recommendedName>
</protein>
<name>A0A8J3L101_9ACTN</name>
<dbReference type="PANTHER" id="PTHR45982">
    <property type="entry name" value="REGULATOR OF CHROMOSOME CONDENSATION"/>
    <property type="match status" value="1"/>
</dbReference>
<dbReference type="GO" id="GO:0005737">
    <property type="term" value="C:cytoplasm"/>
    <property type="evidence" value="ECO:0007669"/>
    <property type="project" value="TreeGrafter"/>
</dbReference>
<gene>
    <name evidence="4" type="ORF">Cco03nite_65080</name>
</gene>
<keyword evidence="5" id="KW-1185">Reference proteome</keyword>
<dbReference type="PROSITE" id="PS00626">
    <property type="entry name" value="RCC1_2"/>
    <property type="match status" value="1"/>
</dbReference>
<organism evidence="4 5">
    <name type="scientific">Catellatospora coxensis</name>
    <dbReference type="NCBI Taxonomy" id="310354"/>
    <lineage>
        <taxon>Bacteria</taxon>
        <taxon>Bacillati</taxon>
        <taxon>Actinomycetota</taxon>
        <taxon>Actinomycetes</taxon>
        <taxon>Micromonosporales</taxon>
        <taxon>Micromonosporaceae</taxon>
        <taxon>Catellatospora</taxon>
    </lineage>
</organism>